<organism evidence="1">
    <name type="scientific">Cupriavidus taiwanensis</name>
    <dbReference type="NCBI Taxonomy" id="164546"/>
    <lineage>
        <taxon>Bacteria</taxon>
        <taxon>Pseudomonadati</taxon>
        <taxon>Pseudomonadota</taxon>
        <taxon>Betaproteobacteria</taxon>
        <taxon>Burkholderiales</taxon>
        <taxon>Burkholderiaceae</taxon>
        <taxon>Cupriavidus</taxon>
    </lineage>
</organism>
<protein>
    <submittedName>
        <fullName evidence="1">Uncharacterized protein</fullName>
    </submittedName>
</protein>
<name>A0A375CE22_9BURK</name>
<reference evidence="1" key="1">
    <citation type="submission" date="2018-01" db="EMBL/GenBank/DDBJ databases">
        <authorList>
            <person name="Clerissi C."/>
        </authorList>
    </citation>
    <scope>NUCLEOTIDE SEQUENCE</scope>
    <source>
        <strain evidence="1">Cupriavidus sp. LMG 19464</strain>
    </source>
</reference>
<sequence>MRLAETGTHGALCWFEATFLPAETGTPQIFFRTVVSLFQPAPATPVHTGGSGPPAQKRVRTMLRRGIQPCRRPPPRLRRIGYALAAVAWPPRSQNRVRIKIA</sequence>
<gene>
    <name evidence="1" type="ORF">CBM2587_B90754</name>
</gene>
<comment type="caution">
    <text evidence="1">The sequence shown here is derived from an EMBL/GenBank/DDBJ whole genome shotgun (WGS) entry which is preliminary data.</text>
</comment>
<accession>A0A375CE22</accession>
<proteinExistence type="predicted"/>
<evidence type="ECO:0000313" key="1">
    <source>
        <dbReference type="EMBL" id="SOY68318.1"/>
    </source>
</evidence>
<dbReference type="Proteomes" id="UP000256780">
    <property type="component" value="Chromosome CBM2587_b"/>
</dbReference>
<dbReference type="AlphaFoldDB" id="A0A375CE22"/>
<dbReference type="EMBL" id="OFSQ01000038">
    <property type="protein sequence ID" value="SOY68318.1"/>
    <property type="molecule type" value="Genomic_DNA"/>
</dbReference>